<dbReference type="InterPro" id="IPR019587">
    <property type="entry name" value="Polyketide_cyclase/dehydratase"/>
</dbReference>
<comment type="caution">
    <text evidence="1">The sequence shown here is derived from an EMBL/GenBank/DDBJ whole genome shotgun (WGS) entry which is preliminary data.</text>
</comment>
<dbReference type="RefSeq" id="WP_132598922.1">
    <property type="nucleotide sequence ID" value="NZ_NRRP01000021.1"/>
</dbReference>
<dbReference type="InterPro" id="IPR023393">
    <property type="entry name" value="START-like_dom_sf"/>
</dbReference>
<dbReference type="Gene3D" id="3.30.530.20">
    <property type="match status" value="1"/>
</dbReference>
<dbReference type="EMBL" id="SLXL01000001">
    <property type="protein sequence ID" value="TCP27500.1"/>
    <property type="molecule type" value="Genomic_DNA"/>
</dbReference>
<name>A0A4R2NZ17_RHOAD</name>
<proteinExistence type="predicted"/>
<dbReference type="OrthoDB" id="7860307at2"/>
<accession>A0A4R2NZ17</accession>
<protein>
    <submittedName>
        <fullName evidence="1">Carbon monoxide dehydrogenase subunit G</fullName>
    </submittedName>
</protein>
<keyword evidence="2" id="KW-1185">Reference proteome</keyword>
<dbReference type="CDD" id="cd07812">
    <property type="entry name" value="SRPBCC"/>
    <property type="match status" value="1"/>
</dbReference>
<dbReference type="SUPFAM" id="SSF55961">
    <property type="entry name" value="Bet v1-like"/>
    <property type="match status" value="1"/>
</dbReference>
<dbReference type="AlphaFoldDB" id="A0A4R2NZ17"/>
<evidence type="ECO:0000313" key="2">
    <source>
        <dbReference type="Proteomes" id="UP000295733"/>
    </source>
</evidence>
<dbReference type="Pfam" id="PF10604">
    <property type="entry name" value="Polyketide_cyc2"/>
    <property type="match status" value="1"/>
</dbReference>
<reference evidence="1 2" key="1">
    <citation type="submission" date="2019-03" db="EMBL/GenBank/DDBJ databases">
        <title>Genomic Encyclopedia of Type Strains, Phase IV (KMG-IV): sequencing the most valuable type-strain genomes for metagenomic binning, comparative biology and taxonomic classification.</title>
        <authorList>
            <person name="Goeker M."/>
        </authorList>
    </citation>
    <scope>NUCLEOTIDE SEQUENCE [LARGE SCALE GENOMIC DNA]</scope>
    <source>
        <strain evidence="1 2">DSM 2781</strain>
    </source>
</reference>
<organism evidence="1 2">
    <name type="scientific">Rhodovulum adriaticum</name>
    <name type="common">Rhodopseudomonas adriatica</name>
    <dbReference type="NCBI Taxonomy" id="35804"/>
    <lineage>
        <taxon>Bacteria</taxon>
        <taxon>Pseudomonadati</taxon>
        <taxon>Pseudomonadota</taxon>
        <taxon>Alphaproteobacteria</taxon>
        <taxon>Rhodobacterales</taxon>
        <taxon>Paracoccaceae</taxon>
        <taxon>Rhodovulum</taxon>
    </lineage>
</organism>
<sequence>MKFVAREDIAAPIEEVYAVLTDFEAMERAAMRRGAEVQRTDTLTQPGPGMAWEARFKFRGKERAVQTELAQMTPPEVIGLKSTVGGLHGLTAVDLVPLSPKQTRLSVAIELKPDSMPARVFLQSLRLAKGKLSQRFDKALRKFGRDLESGRFSK</sequence>
<evidence type="ECO:0000313" key="1">
    <source>
        <dbReference type="EMBL" id="TCP27500.1"/>
    </source>
</evidence>
<dbReference type="Proteomes" id="UP000295733">
    <property type="component" value="Unassembled WGS sequence"/>
</dbReference>
<gene>
    <name evidence="1" type="ORF">EV656_101408</name>
</gene>